<dbReference type="GeneID" id="18924982"/>
<dbReference type="KEGG" id="mlr:MELLADRAFT_113438"/>
<dbReference type="VEuPathDB" id="FungiDB:MELLADRAFT_113438"/>
<evidence type="ECO:0000313" key="2">
    <source>
        <dbReference type="Proteomes" id="UP000001072"/>
    </source>
</evidence>
<protein>
    <submittedName>
        <fullName evidence="1">Uncharacterized protein</fullName>
    </submittedName>
</protein>
<keyword evidence="2" id="KW-1185">Reference proteome</keyword>
<gene>
    <name evidence="1" type="ORF">MELLADRAFT_113438</name>
</gene>
<dbReference type="InParanoid" id="F4S9V7"/>
<sequence length="106" mass="11295">MSYLPTNSTMHGSCEMRFNGVFALTSKAIVGRRELAVVNMSIVEDAHNATLRAPQYYRLEGPVIGGSRPGGPVLYADKALTVELDGLRPSFGTLANSIAAAKSLLL</sequence>
<dbReference type="HOGENOM" id="CLU_2223834_0_0_1"/>
<accession>F4S9V7</accession>
<evidence type="ECO:0000313" key="1">
    <source>
        <dbReference type="EMBL" id="EGF98585.1"/>
    </source>
</evidence>
<dbReference type="Proteomes" id="UP000001072">
    <property type="component" value="Unassembled WGS sequence"/>
</dbReference>
<reference evidence="2" key="1">
    <citation type="journal article" date="2011" name="Proc. Natl. Acad. Sci. U.S.A.">
        <title>Obligate biotrophy features unraveled by the genomic analysis of rust fungi.</title>
        <authorList>
            <person name="Duplessis S."/>
            <person name="Cuomo C.A."/>
            <person name="Lin Y.-C."/>
            <person name="Aerts A."/>
            <person name="Tisserant E."/>
            <person name="Veneault-Fourrey C."/>
            <person name="Joly D.L."/>
            <person name="Hacquard S."/>
            <person name="Amselem J."/>
            <person name="Cantarel B.L."/>
            <person name="Chiu R."/>
            <person name="Coutinho P.M."/>
            <person name="Feau N."/>
            <person name="Field M."/>
            <person name="Frey P."/>
            <person name="Gelhaye E."/>
            <person name="Goldberg J."/>
            <person name="Grabherr M.G."/>
            <person name="Kodira C.D."/>
            <person name="Kohler A."/>
            <person name="Kuees U."/>
            <person name="Lindquist E.A."/>
            <person name="Lucas S.M."/>
            <person name="Mago R."/>
            <person name="Mauceli E."/>
            <person name="Morin E."/>
            <person name="Murat C."/>
            <person name="Pangilinan J.L."/>
            <person name="Park R."/>
            <person name="Pearson M."/>
            <person name="Quesneville H."/>
            <person name="Rouhier N."/>
            <person name="Sakthikumar S."/>
            <person name="Salamov A.A."/>
            <person name="Schmutz J."/>
            <person name="Selles B."/>
            <person name="Shapiro H."/>
            <person name="Tanguay P."/>
            <person name="Tuskan G.A."/>
            <person name="Henrissat B."/>
            <person name="Van de Peer Y."/>
            <person name="Rouze P."/>
            <person name="Ellis J.G."/>
            <person name="Dodds P.N."/>
            <person name="Schein J.E."/>
            <person name="Zhong S."/>
            <person name="Hamelin R.C."/>
            <person name="Grigoriev I.V."/>
            <person name="Szabo L.J."/>
            <person name="Martin F."/>
        </authorList>
    </citation>
    <scope>NUCLEOTIDE SEQUENCE [LARGE SCALE GENOMIC DNA]</scope>
    <source>
        <strain evidence="2">98AG31 / pathotype 3-4-7</strain>
    </source>
</reference>
<dbReference type="RefSeq" id="XP_007418160.1">
    <property type="nucleotide sequence ID" value="XM_007418098.1"/>
</dbReference>
<dbReference type="AlphaFoldDB" id="F4S9V7"/>
<organism evidence="2">
    <name type="scientific">Melampsora larici-populina (strain 98AG31 / pathotype 3-4-7)</name>
    <name type="common">Poplar leaf rust fungus</name>
    <dbReference type="NCBI Taxonomy" id="747676"/>
    <lineage>
        <taxon>Eukaryota</taxon>
        <taxon>Fungi</taxon>
        <taxon>Dikarya</taxon>
        <taxon>Basidiomycota</taxon>
        <taxon>Pucciniomycotina</taxon>
        <taxon>Pucciniomycetes</taxon>
        <taxon>Pucciniales</taxon>
        <taxon>Melampsoraceae</taxon>
        <taxon>Melampsora</taxon>
    </lineage>
</organism>
<name>F4S9V7_MELLP</name>
<proteinExistence type="predicted"/>
<dbReference type="EMBL" id="GL883173">
    <property type="protein sequence ID" value="EGF98585.1"/>
    <property type="molecule type" value="Genomic_DNA"/>
</dbReference>